<evidence type="ECO:0000313" key="2">
    <source>
        <dbReference type="Proteomes" id="UP000304953"/>
    </source>
</evidence>
<sequence length="199" mass="23937">MLLQYLALLETDHEKDFFTDIYKKHRNEMYYKAYNILHNADDAEDMVQEMFLSLIRNVDKVINSEPYKVWFYMDTIVRNKSLNLLKRRKIQETPGLDETWMQEEVIEKGPDTLMEEFEVQEALTGLLRRLKHPYREVLILQYYYQMKPKEIAVEMETTADNVRHISKRAKDKLQSILEENGLWNEKGNKGNRKKKKGRK</sequence>
<comment type="caution">
    <text evidence="1">The sequence shown here is derived from an EMBL/GenBank/DDBJ whole genome shotgun (WGS) entry which is preliminary data.</text>
</comment>
<evidence type="ECO:0000313" key="1">
    <source>
        <dbReference type="EMBL" id="TGY95138.1"/>
    </source>
</evidence>
<gene>
    <name evidence="1" type="ORF">E5329_16370</name>
</gene>
<accession>A0AC61RTT1</accession>
<keyword evidence="2" id="KW-1185">Reference proteome</keyword>
<proteinExistence type="predicted"/>
<dbReference type="Proteomes" id="UP000304953">
    <property type="component" value="Unassembled WGS sequence"/>
</dbReference>
<reference evidence="1" key="1">
    <citation type="submission" date="2019-04" db="EMBL/GenBank/DDBJ databases">
        <title>Microbes associate with the intestines of laboratory mice.</title>
        <authorList>
            <person name="Navarre W."/>
            <person name="Wong E."/>
            <person name="Huang K."/>
            <person name="Tropini C."/>
            <person name="Ng K."/>
            <person name="Yu B."/>
        </authorList>
    </citation>
    <scope>NUCLEOTIDE SEQUENCE</scope>
    <source>
        <strain evidence="1">NM01_1-7b</strain>
    </source>
</reference>
<organism evidence="1 2">
    <name type="scientific">Petralouisia muris</name>
    <dbReference type="NCBI Taxonomy" id="3032872"/>
    <lineage>
        <taxon>Bacteria</taxon>
        <taxon>Bacillati</taxon>
        <taxon>Bacillota</taxon>
        <taxon>Clostridia</taxon>
        <taxon>Lachnospirales</taxon>
        <taxon>Lachnospiraceae</taxon>
        <taxon>Petralouisia</taxon>
    </lineage>
</organism>
<name>A0AC61RTT1_9FIRM</name>
<dbReference type="EMBL" id="SRYA01000034">
    <property type="protein sequence ID" value="TGY95138.1"/>
    <property type="molecule type" value="Genomic_DNA"/>
</dbReference>
<protein>
    <submittedName>
        <fullName evidence="1">RNA polymerase sigma factor</fullName>
    </submittedName>
</protein>